<proteinExistence type="predicted"/>
<evidence type="ECO:0000313" key="3">
    <source>
        <dbReference type="Proteomes" id="UP000294325"/>
    </source>
</evidence>
<keyword evidence="3" id="KW-1185">Reference proteome</keyword>
<feature type="domain" description="HEPN" evidence="1">
    <location>
        <begin position="16"/>
        <end position="128"/>
    </location>
</feature>
<reference evidence="2 3" key="1">
    <citation type="submission" date="2019-03" db="EMBL/GenBank/DDBJ databases">
        <title>The genome sequence of Nitrosococcus wardiae strain D1FHST reveals the archetypal metabolic capacity of ammonia-oxidizing Gammaproteobacteria.</title>
        <authorList>
            <person name="Wang L."/>
            <person name="Lim C.K."/>
            <person name="Hanson T.E."/>
            <person name="Dang H."/>
            <person name="Klotz M.G."/>
        </authorList>
    </citation>
    <scope>NUCLEOTIDE SEQUENCE [LARGE SCALE GENOMIC DNA]</scope>
    <source>
        <strain evidence="2 3">D1FHS</strain>
    </source>
</reference>
<dbReference type="Proteomes" id="UP000294325">
    <property type="component" value="Chromosome"/>
</dbReference>
<sequence>MAKKYNLSNYNPEDLLQSGHHHLWSASLLFSSHPFLFDSAGYLAHMALELVLKSWLLHENSQFVAIHSLPSLIKEIQKTDTDFSLSEREQQTLEYLSNFVELRYPSKNYPIEIGSEDIEQIYELADKIWQHLPETLVRSYENISEGKKGNRILMKRPSDIPRDLELETGIKE</sequence>
<dbReference type="SUPFAM" id="SSF81593">
    <property type="entry name" value="Nucleotidyltransferase substrate binding subunit/domain"/>
    <property type="match status" value="1"/>
</dbReference>
<dbReference type="Gene3D" id="1.20.120.330">
    <property type="entry name" value="Nucleotidyltransferases domain 2"/>
    <property type="match status" value="1"/>
</dbReference>
<organism evidence="2 3">
    <name type="scientific">Nitrosococcus wardiae</name>
    <dbReference type="NCBI Taxonomy" id="1814290"/>
    <lineage>
        <taxon>Bacteria</taxon>
        <taxon>Pseudomonadati</taxon>
        <taxon>Pseudomonadota</taxon>
        <taxon>Gammaproteobacteria</taxon>
        <taxon>Chromatiales</taxon>
        <taxon>Chromatiaceae</taxon>
        <taxon>Nitrosococcus</taxon>
    </lineage>
</organism>
<name>A0A4P7C134_9GAMM</name>
<dbReference type="InterPro" id="IPR007842">
    <property type="entry name" value="HEPN_dom"/>
</dbReference>
<dbReference type="KEGG" id="nwr:E3U44_18600"/>
<dbReference type="OrthoDB" id="9888006at2"/>
<evidence type="ECO:0000259" key="1">
    <source>
        <dbReference type="SMART" id="SM00748"/>
    </source>
</evidence>
<protein>
    <submittedName>
        <fullName evidence="2">HEPN domain-containing protein</fullName>
    </submittedName>
</protein>
<dbReference type="SMART" id="SM00748">
    <property type="entry name" value="HEPN"/>
    <property type="match status" value="1"/>
</dbReference>
<gene>
    <name evidence="2" type="ORF">E3U44_18600</name>
</gene>
<dbReference type="RefSeq" id="WP_134359531.1">
    <property type="nucleotide sequence ID" value="NZ_CP038033.1"/>
</dbReference>
<dbReference type="Pfam" id="PF05168">
    <property type="entry name" value="HEPN"/>
    <property type="match status" value="1"/>
</dbReference>
<dbReference type="EMBL" id="CP038033">
    <property type="protein sequence ID" value="QBQ56283.1"/>
    <property type="molecule type" value="Genomic_DNA"/>
</dbReference>
<accession>A0A4P7C134</accession>
<dbReference type="AlphaFoldDB" id="A0A4P7C134"/>
<evidence type="ECO:0000313" key="2">
    <source>
        <dbReference type="EMBL" id="QBQ56283.1"/>
    </source>
</evidence>